<accession>A0A9D1GWT3</accession>
<evidence type="ECO:0000313" key="5">
    <source>
        <dbReference type="Proteomes" id="UP000886842"/>
    </source>
</evidence>
<feature type="active site" description="Tele-phosphohistidine intermediate" evidence="1">
    <location>
        <position position="9"/>
    </location>
</feature>
<feature type="binding site" evidence="2">
    <location>
        <begin position="8"/>
        <end position="15"/>
    </location>
    <ligand>
        <name>substrate</name>
    </ligand>
</feature>
<dbReference type="Pfam" id="PF00300">
    <property type="entry name" value="His_Phos_1"/>
    <property type="match status" value="1"/>
</dbReference>
<comment type="caution">
    <text evidence="4">The sequence shown here is derived from an EMBL/GenBank/DDBJ whole genome shotgun (WGS) entry which is preliminary data.</text>
</comment>
<sequence length="234" mass="24715">MTTVVLLRHGRTRANATGVLAGRSAGVGLDDRGLEQAATAAQRLAGSPLAAVVSSPLQRCRQTAAAVLAEHPRLDLDTDRGLVECGYGEWTGRPLKELAKDPLWTTVQDQPSAARFPGGESLLEMAARAQQTIHDLDRTIGAEHGPDAVWVAVSHGDVIKAILAGALGMHLDSFQRILVDPASISVIRLGQHRPHVACMNTTAGDLTAMLTPTKRGRRRRPRGPQVGGGLGSAD</sequence>
<dbReference type="CDD" id="cd07067">
    <property type="entry name" value="HP_PGM_like"/>
    <property type="match status" value="1"/>
</dbReference>
<dbReference type="PANTHER" id="PTHR48100">
    <property type="entry name" value="BROAD-SPECIFICITY PHOSPHATASE YOR283W-RELATED"/>
    <property type="match status" value="1"/>
</dbReference>
<dbReference type="GO" id="GO:0005737">
    <property type="term" value="C:cytoplasm"/>
    <property type="evidence" value="ECO:0007669"/>
    <property type="project" value="TreeGrafter"/>
</dbReference>
<dbReference type="EMBL" id="DVLP01000020">
    <property type="protein sequence ID" value="HIT74065.1"/>
    <property type="molecule type" value="Genomic_DNA"/>
</dbReference>
<evidence type="ECO:0000313" key="4">
    <source>
        <dbReference type="EMBL" id="HIT74065.1"/>
    </source>
</evidence>
<dbReference type="Proteomes" id="UP000886842">
    <property type="component" value="Unassembled WGS sequence"/>
</dbReference>
<dbReference type="GO" id="GO:0016791">
    <property type="term" value="F:phosphatase activity"/>
    <property type="evidence" value="ECO:0007669"/>
    <property type="project" value="TreeGrafter"/>
</dbReference>
<name>A0A9D1GWT3_9ACTN</name>
<reference evidence="4" key="2">
    <citation type="journal article" date="2021" name="PeerJ">
        <title>Extensive microbial diversity within the chicken gut microbiome revealed by metagenomics and culture.</title>
        <authorList>
            <person name="Gilroy R."/>
            <person name="Ravi A."/>
            <person name="Getino M."/>
            <person name="Pursley I."/>
            <person name="Horton D.L."/>
            <person name="Alikhan N.F."/>
            <person name="Baker D."/>
            <person name="Gharbi K."/>
            <person name="Hall N."/>
            <person name="Watson M."/>
            <person name="Adriaenssens E.M."/>
            <person name="Foster-Nyarko E."/>
            <person name="Jarju S."/>
            <person name="Secka A."/>
            <person name="Antonio M."/>
            <person name="Oren A."/>
            <person name="Chaudhuri R.R."/>
            <person name="La Ragione R."/>
            <person name="Hildebrand F."/>
            <person name="Pallen M.J."/>
        </authorList>
    </citation>
    <scope>NUCLEOTIDE SEQUENCE</scope>
    <source>
        <strain evidence="4">ChiGjej1B1-24693</strain>
    </source>
</reference>
<dbReference type="SMART" id="SM00855">
    <property type="entry name" value="PGAM"/>
    <property type="match status" value="1"/>
</dbReference>
<feature type="active site" description="Proton donor/acceptor" evidence="1">
    <location>
        <position position="84"/>
    </location>
</feature>
<dbReference type="InterPro" id="IPR029033">
    <property type="entry name" value="His_PPase_superfam"/>
</dbReference>
<feature type="binding site" evidence="2">
    <location>
        <begin position="84"/>
        <end position="87"/>
    </location>
    <ligand>
        <name>substrate</name>
    </ligand>
</feature>
<evidence type="ECO:0000256" key="1">
    <source>
        <dbReference type="PIRSR" id="PIRSR613078-1"/>
    </source>
</evidence>
<feature type="region of interest" description="Disordered" evidence="3">
    <location>
        <begin position="213"/>
        <end position="234"/>
    </location>
</feature>
<evidence type="ECO:0000256" key="3">
    <source>
        <dbReference type="SAM" id="MobiDB-lite"/>
    </source>
</evidence>
<evidence type="ECO:0000256" key="2">
    <source>
        <dbReference type="PIRSR" id="PIRSR613078-2"/>
    </source>
</evidence>
<dbReference type="InterPro" id="IPR050275">
    <property type="entry name" value="PGM_Phosphatase"/>
</dbReference>
<dbReference type="AlphaFoldDB" id="A0A9D1GWT3"/>
<feature type="binding site" evidence="2">
    <location>
        <position position="59"/>
    </location>
    <ligand>
        <name>substrate</name>
    </ligand>
</feature>
<proteinExistence type="predicted"/>
<dbReference type="InterPro" id="IPR022492">
    <property type="entry name" value="Phosphomutase_MSMEG4193_put"/>
</dbReference>
<feature type="compositionally biased region" description="Gly residues" evidence="3">
    <location>
        <begin position="225"/>
        <end position="234"/>
    </location>
</feature>
<dbReference type="InterPro" id="IPR013078">
    <property type="entry name" value="His_Pase_superF_clade-1"/>
</dbReference>
<protein>
    <submittedName>
        <fullName evidence="4">MSMEG_4193 family putative phosphomutase</fullName>
    </submittedName>
</protein>
<organism evidence="4 5">
    <name type="scientific">Candidatus Avipropionibacterium avicola</name>
    <dbReference type="NCBI Taxonomy" id="2840701"/>
    <lineage>
        <taxon>Bacteria</taxon>
        <taxon>Bacillati</taxon>
        <taxon>Actinomycetota</taxon>
        <taxon>Actinomycetes</taxon>
        <taxon>Propionibacteriales</taxon>
        <taxon>Propionibacteriaceae</taxon>
        <taxon>Propionibacteriaceae incertae sedis</taxon>
        <taxon>Candidatus Avipropionibacterium</taxon>
    </lineage>
</organism>
<gene>
    <name evidence="4" type="ORF">IAA98_00590</name>
</gene>
<dbReference type="NCBIfam" id="TIGR03848">
    <property type="entry name" value="MSMEG_4193"/>
    <property type="match status" value="1"/>
</dbReference>
<reference evidence="4" key="1">
    <citation type="submission" date="2020-10" db="EMBL/GenBank/DDBJ databases">
        <authorList>
            <person name="Gilroy R."/>
        </authorList>
    </citation>
    <scope>NUCLEOTIDE SEQUENCE</scope>
    <source>
        <strain evidence="4">ChiGjej1B1-24693</strain>
    </source>
</reference>
<dbReference type="SUPFAM" id="SSF53254">
    <property type="entry name" value="Phosphoglycerate mutase-like"/>
    <property type="match status" value="1"/>
</dbReference>
<dbReference type="Gene3D" id="3.40.50.1240">
    <property type="entry name" value="Phosphoglycerate mutase-like"/>
    <property type="match status" value="1"/>
</dbReference>
<dbReference type="PANTHER" id="PTHR48100:SF2">
    <property type="entry name" value="CONSERVED PROTEIN"/>
    <property type="match status" value="1"/>
</dbReference>